<keyword evidence="3" id="KW-0808">Transferase</keyword>
<sequence length="273" mass="29581">MNFAADNHFRAYHPSDAYYMNPTTIPTHAATNPAAKPRPPLPRHPQKPPPYPRFRRTRHLGRPTSQGHLLPASPSPRRATASQLSPAPGLGPTHGRRRRHRAVVSVLLLVLWILAYALRFVNSVACLAGLARCADDSDNDNVMAMPLLRSGRHVTRRYLGVLGVMMGSHLVVMVAGSVWLGRMVKAGVGMRSGAVDVLGAGGMTGMAVCHILKSLGLAVWYCVDGARESGEERKDGVALAAGDAERCEDVAGNGDDRDRLGFMRVLHPSLYFI</sequence>
<accession>A0A175W733</accession>
<evidence type="ECO:0000313" key="4">
    <source>
        <dbReference type="Proteomes" id="UP000078237"/>
    </source>
</evidence>
<keyword evidence="4" id="KW-1185">Reference proteome</keyword>
<protein>
    <submittedName>
        <fullName evidence="3">Citron Rho-interacting kinase</fullName>
    </submittedName>
</protein>
<keyword evidence="3" id="KW-0418">Kinase</keyword>
<organism evidence="3 4">
    <name type="scientific">Madurella mycetomatis</name>
    <dbReference type="NCBI Taxonomy" id="100816"/>
    <lineage>
        <taxon>Eukaryota</taxon>
        <taxon>Fungi</taxon>
        <taxon>Dikarya</taxon>
        <taxon>Ascomycota</taxon>
        <taxon>Pezizomycotina</taxon>
        <taxon>Sordariomycetes</taxon>
        <taxon>Sordariomycetidae</taxon>
        <taxon>Sordariales</taxon>
        <taxon>Sordariales incertae sedis</taxon>
        <taxon>Madurella</taxon>
    </lineage>
</organism>
<feature type="region of interest" description="Disordered" evidence="1">
    <location>
        <begin position="23"/>
        <end position="96"/>
    </location>
</feature>
<keyword evidence="2" id="KW-0472">Membrane</keyword>
<dbReference type="Proteomes" id="UP000078237">
    <property type="component" value="Unassembled WGS sequence"/>
</dbReference>
<feature type="transmembrane region" description="Helical" evidence="2">
    <location>
        <begin position="158"/>
        <end position="181"/>
    </location>
</feature>
<evidence type="ECO:0000256" key="2">
    <source>
        <dbReference type="SAM" id="Phobius"/>
    </source>
</evidence>
<keyword evidence="2" id="KW-1133">Transmembrane helix</keyword>
<dbReference type="GO" id="GO:0016301">
    <property type="term" value="F:kinase activity"/>
    <property type="evidence" value="ECO:0007669"/>
    <property type="project" value="UniProtKB-KW"/>
</dbReference>
<comment type="caution">
    <text evidence="3">The sequence shown here is derived from an EMBL/GenBank/DDBJ whole genome shotgun (WGS) entry which is preliminary data.</text>
</comment>
<reference evidence="3 4" key="1">
    <citation type="journal article" date="2016" name="Genome Announc.">
        <title>Genome Sequence of Madurella mycetomatis mm55, Isolated from a Human Mycetoma Case in Sudan.</title>
        <authorList>
            <person name="Smit S."/>
            <person name="Derks M.F."/>
            <person name="Bervoets S."/>
            <person name="Fahal A."/>
            <person name="van Leeuwen W."/>
            <person name="van Belkum A."/>
            <person name="van de Sande W.W."/>
        </authorList>
    </citation>
    <scope>NUCLEOTIDE SEQUENCE [LARGE SCALE GENOMIC DNA]</scope>
    <source>
        <strain evidence="4">mm55</strain>
    </source>
</reference>
<dbReference type="EMBL" id="LCTW02000089">
    <property type="protein sequence ID" value="KXX79349.1"/>
    <property type="molecule type" value="Genomic_DNA"/>
</dbReference>
<dbReference type="AlphaFoldDB" id="A0A175W733"/>
<evidence type="ECO:0000313" key="3">
    <source>
        <dbReference type="EMBL" id="KXX79349.1"/>
    </source>
</evidence>
<evidence type="ECO:0000256" key="1">
    <source>
        <dbReference type="SAM" id="MobiDB-lite"/>
    </source>
</evidence>
<dbReference type="VEuPathDB" id="FungiDB:MMYC01_204692"/>
<proteinExistence type="predicted"/>
<feature type="compositionally biased region" description="Pro residues" evidence="1">
    <location>
        <begin position="36"/>
        <end position="52"/>
    </location>
</feature>
<name>A0A175W733_9PEZI</name>
<keyword evidence="2" id="KW-0812">Transmembrane</keyword>
<feature type="transmembrane region" description="Helical" evidence="2">
    <location>
        <begin position="102"/>
        <end position="121"/>
    </location>
</feature>
<gene>
    <name evidence="3" type="ORF">MMYC01_204692</name>
</gene>